<evidence type="ECO:0000313" key="2">
    <source>
        <dbReference type="EMBL" id="ATE58254.1"/>
    </source>
</evidence>
<name>A0A290ZGZ8_9PSEU</name>
<dbReference type="Proteomes" id="UP000218505">
    <property type="component" value="Chromosome"/>
</dbReference>
<dbReference type="KEGG" id="apre:CNX65_18910"/>
<dbReference type="EMBL" id="CP023445">
    <property type="protein sequence ID" value="ATE58254.1"/>
    <property type="molecule type" value="Genomic_DNA"/>
</dbReference>
<organism evidence="2 3">
    <name type="scientific">Actinosynnema pretiosum</name>
    <dbReference type="NCBI Taxonomy" id="42197"/>
    <lineage>
        <taxon>Bacteria</taxon>
        <taxon>Bacillati</taxon>
        <taxon>Actinomycetota</taxon>
        <taxon>Actinomycetes</taxon>
        <taxon>Pseudonocardiales</taxon>
        <taxon>Pseudonocardiaceae</taxon>
        <taxon>Actinosynnema</taxon>
    </lineage>
</organism>
<evidence type="ECO:0000313" key="3">
    <source>
        <dbReference type="Proteomes" id="UP000218505"/>
    </source>
</evidence>
<sequence length="129" mass="13981">MVGYAPQTGPDEVAEELDEDRLRLDPLEAGMDPPEHWTAADKYGTTPYEQAHPRPLDDRLAEEQPELDDRPRPEADPDAETDPDSPGDPDLLAVPLSEAERRGQAADEAGGSTAGAVRAPDEVVEPDEE</sequence>
<reference evidence="2" key="1">
    <citation type="submission" date="2017-09" db="EMBL/GenBank/DDBJ databases">
        <title>Complete Genome Sequence of ansamitocin-producing Bacterium Actinosynnema pretiosum X47.</title>
        <authorList>
            <person name="Cao G."/>
            <person name="Zong G."/>
            <person name="Zhong C."/>
            <person name="Fu J."/>
        </authorList>
    </citation>
    <scope>NUCLEOTIDE SEQUENCE [LARGE SCALE GENOMIC DNA]</scope>
    <source>
        <strain evidence="2">X47</strain>
    </source>
</reference>
<feature type="compositionally biased region" description="Acidic residues" evidence="1">
    <location>
        <begin position="76"/>
        <end position="87"/>
    </location>
</feature>
<proteinExistence type="predicted"/>
<feature type="compositionally biased region" description="Basic and acidic residues" evidence="1">
    <location>
        <begin position="51"/>
        <end position="75"/>
    </location>
</feature>
<evidence type="ECO:0000256" key="1">
    <source>
        <dbReference type="SAM" id="MobiDB-lite"/>
    </source>
</evidence>
<dbReference type="AlphaFoldDB" id="A0A290ZGZ8"/>
<evidence type="ECO:0008006" key="4">
    <source>
        <dbReference type="Google" id="ProtNLM"/>
    </source>
</evidence>
<protein>
    <recommendedName>
        <fullName evidence="4">DUF5709 domain-containing protein</fullName>
    </recommendedName>
</protein>
<gene>
    <name evidence="2" type="ORF">CNX65_18910</name>
</gene>
<accession>A0A290ZGZ8</accession>
<feature type="region of interest" description="Disordered" evidence="1">
    <location>
        <begin position="1"/>
        <end position="129"/>
    </location>
</feature>
<keyword evidence="3" id="KW-1185">Reference proteome</keyword>